<sequence>MSQPTYSLWLSPEPTSMAFGAINSIIETFAQDPQHPRFLPHMTLYSSVPAKTDDECISQVQAFSDSIAEKGYGHKTISLSDVSHGSTYFQCVLGVVKDPFVFDFHQDAVNYWGEGLYSKPFRPHVSLIYGDLDSNEKAKKEERAKKWLLEQTHGVSFNATSIKIVDTGSPNPESWRTIASVKIK</sequence>
<dbReference type="OrthoDB" id="514292at2759"/>
<dbReference type="AlphaFoldDB" id="A0A9W8DVD8"/>
<evidence type="ECO:0000313" key="2">
    <source>
        <dbReference type="Proteomes" id="UP001150538"/>
    </source>
</evidence>
<dbReference type="Gene3D" id="3.90.1140.10">
    <property type="entry name" value="Cyclic phosphodiesterase"/>
    <property type="match status" value="1"/>
</dbReference>
<dbReference type="PANTHER" id="PTHR28141">
    <property type="entry name" value="2',3'-CYCLIC-NUCLEOTIDE 3'-PHOSPHODIESTERASE"/>
    <property type="match status" value="1"/>
</dbReference>
<dbReference type="GO" id="GO:0009187">
    <property type="term" value="P:cyclic nucleotide metabolic process"/>
    <property type="evidence" value="ECO:0007669"/>
    <property type="project" value="TreeGrafter"/>
</dbReference>
<dbReference type="Proteomes" id="UP001150538">
    <property type="component" value="Unassembled WGS sequence"/>
</dbReference>
<evidence type="ECO:0000313" key="1">
    <source>
        <dbReference type="EMBL" id="KAJ1919460.1"/>
    </source>
</evidence>
<dbReference type="GO" id="GO:0004113">
    <property type="term" value="F:2',3'-cyclic-nucleotide 3'-phosphodiesterase activity"/>
    <property type="evidence" value="ECO:0007669"/>
    <property type="project" value="TreeGrafter"/>
</dbReference>
<dbReference type="InterPro" id="IPR012386">
    <property type="entry name" value="Cyclic-nucl_3Pdiesterase"/>
</dbReference>
<organism evidence="1 2">
    <name type="scientific">Mycoemilia scoparia</name>
    <dbReference type="NCBI Taxonomy" id="417184"/>
    <lineage>
        <taxon>Eukaryota</taxon>
        <taxon>Fungi</taxon>
        <taxon>Fungi incertae sedis</taxon>
        <taxon>Zoopagomycota</taxon>
        <taxon>Kickxellomycotina</taxon>
        <taxon>Kickxellomycetes</taxon>
        <taxon>Kickxellales</taxon>
        <taxon>Kickxellaceae</taxon>
        <taxon>Mycoemilia</taxon>
    </lineage>
</organism>
<dbReference type="SUPFAM" id="SSF55144">
    <property type="entry name" value="LigT-like"/>
    <property type="match status" value="1"/>
</dbReference>
<keyword evidence="2" id="KW-1185">Reference proteome</keyword>
<proteinExistence type="predicted"/>
<evidence type="ECO:0008006" key="3">
    <source>
        <dbReference type="Google" id="ProtNLM"/>
    </source>
</evidence>
<dbReference type="InterPro" id="IPR009097">
    <property type="entry name" value="Cyclic_Pdiesterase"/>
</dbReference>
<dbReference type="EMBL" id="JANBPU010000026">
    <property type="protein sequence ID" value="KAJ1919460.1"/>
    <property type="molecule type" value="Genomic_DNA"/>
</dbReference>
<dbReference type="Pfam" id="PF07823">
    <property type="entry name" value="CPDase"/>
    <property type="match status" value="1"/>
</dbReference>
<accession>A0A9W8DVD8</accession>
<gene>
    <name evidence="1" type="ORF">H4219_001930</name>
</gene>
<reference evidence="1" key="1">
    <citation type="submission" date="2022-07" db="EMBL/GenBank/DDBJ databases">
        <title>Phylogenomic reconstructions and comparative analyses of Kickxellomycotina fungi.</title>
        <authorList>
            <person name="Reynolds N.K."/>
            <person name="Stajich J.E."/>
            <person name="Barry K."/>
            <person name="Grigoriev I.V."/>
            <person name="Crous P."/>
            <person name="Smith M.E."/>
        </authorList>
    </citation>
    <scope>NUCLEOTIDE SEQUENCE</scope>
    <source>
        <strain evidence="1">NBRC 100468</strain>
    </source>
</reference>
<dbReference type="PANTHER" id="PTHR28141:SF1">
    <property type="entry name" value="2',3'-CYCLIC-NUCLEOTIDE 3'-PHOSPHODIESTERASE"/>
    <property type="match status" value="1"/>
</dbReference>
<name>A0A9W8DVD8_9FUNG</name>
<protein>
    <recommendedName>
        <fullName evidence="3">2',3'-cyclic-nucleotide 3'-phosphodiesterase</fullName>
    </recommendedName>
</protein>
<comment type="caution">
    <text evidence="1">The sequence shown here is derived from an EMBL/GenBank/DDBJ whole genome shotgun (WGS) entry which is preliminary data.</text>
</comment>